<evidence type="ECO:0000313" key="2">
    <source>
        <dbReference type="RefSeq" id="XP_022833233.1"/>
    </source>
</evidence>
<dbReference type="InterPro" id="IPR043502">
    <property type="entry name" value="DNA/RNA_pol_sf"/>
</dbReference>
<accession>A0A9J7IY91</accession>
<dbReference type="RefSeq" id="XP_022833233.1">
    <property type="nucleotide sequence ID" value="XM_022977465.1"/>
</dbReference>
<sequence length="486" mass="54806">MSSSNNVATTSTDPNAINNVAMTAHVPQNNLGTNEVLLATALVKVASGNGSYHILRALIDPGSQVSLIKESTAKKLGLRKSKFNGLVCGVGEVEQNCKGMVTLNCSSTHNDFSFITDVLIMKNVLKDIPHKSFDTPKWSYIDSLKLADPYFNISRPVDLLLSAQVIGLILMGGLIKGENASQPVLQETQLGWIIYGGGQIASLQCNVVMNNVQDIQHFWDIEDITEKSNLSLEDQECADFYSSTTKRREDGRYIVKLPLKAKINEKIGSSKELAIAQFQNLERSAGADIEVAAISLCLHCRYRENVPSLRNMDLQELIFQYQLLQILLWRQYLYAYTSDIEKMYRQIMVDEADQQYQQIIWRFEPSQPLQTYKLTTVTNGTKSAPFLAMMTSKRLAMDEQSTYPEAAKILEESFYMDDLVHGFHSITKGKQLIEDLNRLLKSGGFTLRKWSANHPELLENIKQNSSNSEIIFNFKSESWNYVEHIC</sequence>
<dbReference type="GO" id="GO:0071897">
    <property type="term" value="P:DNA biosynthetic process"/>
    <property type="evidence" value="ECO:0007669"/>
    <property type="project" value="UniProtKB-ARBA"/>
</dbReference>
<dbReference type="KEGG" id="sliu:111361110"/>
<dbReference type="SUPFAM" id="SSF56672">
    <property type="entry name" value="DNA/RNA polymerases"/>
    <property type="match status" value="1"/>
</dbReference>
<name>A0A9J7IY91_SPOLT</name>
<evidence type="ECO:0000313" key="1">
    <source>
        <dbReference type="Proteomes" id="UP000301870"/>
    </source>
</evidence>
<dbReference type="PANTHER" id="PTHR47331">
    <property type="entry name" value="PHD-TYPE DOMAIN-CONTAINING PROTEIN"/>
    <property type="match status" value="1"/>
</dbReference>
<dbReference type="AlphaFoldDB" id="A0A9J7IY91"/>
<reference evidence="2" key="1">
    <citation type="submission" date="2025-08" db="UniProtKB">
        <authorList>
            <consortium name="RefSeq"/>
        </authorList>
    </citation>
    <scope>IDENTIFICATION</scope>
    <source>
        <strain evidence="2">Ishihara</strain>
        <tissue evidence="2">Whole body</tissue>
    </source>
</reference>
<keyword evidence="1" id="KW-1185">Reference proteome</keyword>
<dbReference type="OrthoDB" id="8065581at2759"/>
<dbReference type="Gene3D" id="2.40.70.10">
    <property type="entry name" value="Acid Proteases"/>
    <property type="match status" value="1"/>
</dbReference>
<organism evidence="1 2">
    <name type="scientific">Spodoptera litura</name>
    <name type="common">Asian cotton leafworm</name>
    <dbReference type="NCBI Taxonomy" id="69820"/>
    <lineage>
        <taxon>Eukaryota</taxon>
        <taxon>Metazoa</taxon>
        <taxon>Ecdysozoa</taxon>
        <taxon>Arthropoda</taxon>
        <taxon>Hexapoda</taxon>
        <taxon>Insecta</taxon>
        <taxon>Pterygota</taxon>
        <taxon>Neoptera</taxon>
        <taxon>Endopterygota</taxon>
        <taxon>Lepidoptera</taxon>
        <taxon>Glossata</taxon>
        <taxon>Ditrysia</taxon>
        <taxon>Noctuoidea</taxon>
        <taxon>Noctuidae</taxon>
        <taxon>Amphipyrinae</taxon>
        <taxon>Spodoptera</taxon>
    </lineage>
</organism>
<protein>
    <submittedName>
        <fullName evidence="2">Uncharacterized protein LOC111361110</fullName>
    </submittedName>
</protein>
<gene>
    <name evidence="2" type="primary">LOC111361110</name>
</gene>
<dbReference type="Proteomes" id="UP000301870">
    <property type="component" value="Chromosome Z"/>
</dbReference>
<proteinExistence type="predicted"/>
<dbReference type="GeneID" id="111361110"/>
<dbReference type="InterPro" id="IPR021109">
    <property type="entry name" value="Peptidase_aspartic_dom_sf"/>
</dbReference>